<dbReference type="Proteomes" id="UP000255389">
    <property type="component" value="Unassembled WGS sequence"/>
</dbReference>
<dbReference type="SUPFAM" id="SSF56563">
    <property type="entry name" value="Major capsid protein gp5"/>
    <property type="match status" value="1"/>
</dbReference>
<dbReference type="EMBL" id="UGQY01000004">
    <property type="protein sequence ID" value="SUA04715.1"/>
    <property type="molecule type" value="Genomic_DNA"/>
</dbReference>
<evidence type="ECO:0000259" key="2">
    <source>
        <dbReference type="Pfam" id="PF05065"/>
    </source>
</evidence>
<reference evidence="3 4" key="1">
    <citation type="submission" date="2018-06" db="EMBL/GenBank/DDBJ databases">
        <authorList>
            <consortium name="Pathogen Informatics"/>
            <person name="Doyle S."/>
        </authorList>
    </citation>
    <scope>NUCLEOTIDE SEQUENCE [LARGE SCALE GENOMIC DNA]</scope>
    <source>
        <strain evidence="3 4">NCTC1542</strain>
    </source>
</reference>
<organism evidence="3 4">
    <name type="scientific">Mycolicibacterium fortuitum</name>
    <name type="common">Mycobacterium fortuitum</name>
    <dbReference type="NCBI Taxonomy" id="1766"/>
    <lineage>
        <taxon>Bacteria</taxon>
        <taxon>Bacillati</taxon>
        <taxon>Actinomycetota</taxon>
        <taxon>Actinomycetes</taxon>
        <taxon>Mycobacteriales</taxon>
        <taxon>Mycobacteriaceae</taxon>
        <taxon>Mycolicibacterium</taxon>
    </lineage>
</organism>
<evidence type="ECO:0000313" key="3">
    <source>
        <dbReference type="EMBL" id="SUA04715.1"/>
    </source>
</evidence>
<dbReference type="Pfam" id="PF05065">
    <property type="entry name" value="Phage_capsid"/>
    <property type="match status" value="1"/>
</dbReference>
<comment type="subcellular location">
    <subcellularLocation>
        <location evidence="1">Virion</location>
    </subcellularLocation>
</comment>
<name>A0A378V2W7_MYCFO</name>
<gene>
    <name evidence="3" type="ORF">NCTC1542_06222</name>
</gene>
<accession>A0A378V2W7</accession>
<evidence type="ECO:0000256" key="1">
    <source>
        <dbReference type="ARBA" id="ARBA00004328"/>
    </source>
</evidence>
<dbReference type="NCBIfam" id="TIGR01554">
    <property type="entry name" value="major_cap_HK97"/>
    <property type="match status" value="1"/>
</dbReference>
<feature type="domain" description="Phage capsid-like C-terminal" evidence="2">
    <location>
        <begin position="55"/>
        <end position="273"/>
    </location>
</feature>
<dbReference type="AlphaFoldDB" id="A0A378V2W7"/>
<dbReference type="InterPro" id="IPR024455">
    <property type="entry name" value="Phage_capsid"/>
</dbReference>
<sequence>MASTTTTTAAQVWRPDQNIFAPEDALPDAAILQHSTVSANIEGDAPSMRVGYISDAAAAYHNEGATLTDTDPDLDEIVVITQEIGFYHEMTRDQYRKTNTPEQLAQSVARSITRLADKSFLSEANPTSPAVRPIGGLENYTGLSSQTAVATNIDKLIDLEATVRSAGAEPTAWVMAPDAWAALRKMKQVSSGGNLGLLGSGTEDAKPYLLSIPVFLNSQMSSKTGLLVDKNEIVSAVSGLEVDVDHSAAFKSVKVAIRGTWRIGYGVPRPTRIGKFTLT</sequence>
<evidence type="ECO:0000313" key="4">
    <source>
        <dbReference type="Proteomes" id="UP000255389"/>
    </source>
</evidence>
<protein>
    <submittedName>
        <fullName evidence="3">Phage capsid protein</fullName>
    </submittedName>
</protein>
<dbReference type="InterPro" id="IPR054612">
    <property type="entry name" value="Phage_capsid-like_C"/>
</dbReference>
<dbReference type="Gene3D" id="3.30.2320.10">
    <property type="entry name" value="hypothetical protein PF0899 domain"/>
    <property type="match status" value="1"/>
</dbReference>
<proteinExistence type="predicted"/>